<sequence length="80" mass="8693">MKKIVIGLLTALILGVNVSSAYAAESCPRCGATVGTYENHSCCDYLGHDKKVNYNNNGNKCSVLVYCKRCGKTLEYKPCP</sequence>
<feature type="chain" id="PRO_5044868454" evidence="1">
    <location>
        <begin position="24"/>
        <end position="80"/>
    </location>
</feature>
<evidence type="ECO:0000256" key="1">
    <source>
        <dbReference type="SAM" id="SignalP"/>
    </source>
</evidence>
<feature type="signal peptide" evidence="1">
    <location>
        <begin position="1"/>
        <end position="23"/>
    </location>
</feature>
<dbReference type="Proteomes" id="UP000663464">
    <property type="component" value="Chromosome"/>
</dbReference>
<gene>
    <name evidence="2" type="ORF">JQS73_07410</name>
</gene>
<dbReference type="RefSeq" id="WP_041350373.1">
    <property type="nucleotide sequence ID" value="NZ_CP069280.1"/>
</dbReference>
<reference evidence="2 3" key="1">
    <citation type="journal article" date="2014" name="J. Infect. Dis.">
        <title>Molecular characterization of a novel botulinum neurotoxin type H gene.</title>
        <authorList>
            <person name="Dover N."/>
            <person name="Barash J.R."/>
            <person name="Hill K.K."/>
            <person name="Xie G."/>
            <person name="Arnon S.S."/>
        </authorList>
    </citation>
    <scope>NUCLEOTIDE SEQUENCE [LARGE SCALE GENOMIC DNA]</scope>
    <source>
        <strain evidence="2 3">IBCA10-7060</strain>
    </source>
</reference>
<name>A0ABD7CNZ3_CLOBO</name>
<proteinExistence type="predicted"/>
<protein>
    <submittedName>
        <fullName evidence="2">Uncharacterized protein</fullName>
    </submittedName>
</protein>
<accession>A0ABD7CNZ3</accession>
<organism evidence="2 3">
    <name type="scientific">Clostridium botulinum</name>
    <dbReference type="NCBI Taxonomy" id="1491"/>
    <lineage>
        <taxon>Bacteria</taxon>
        <taxon>Bacillati</taxon>
        <taxon>Bacillota</taxon>
        <taxon>Clostridia</taxon>
        <taxon>Eubacteriales</taxon>
        <taxon>Clostridiaceae</taxon>
        <taxon>Clostridium</taxon>
    </lineage>
</organism>
<evidence type="ECO:0000313" key="3">
    <source>
        <dbReference type="Proteomes" id="UP000663464"/>
    </source>
</evidence>
<evidence type="ECO:0000313" key="2">
    <source>
        <dbReference type="EMBL" id="QRI54913.1"/>
    </source>
</evidence>
<dbReference type="AlphaFoldDB" id="A0ABD7CNZ3"/>
<dbReference type="EMBL" id="CP069280">
    <property type="protein sequence ID" value="QRI54913.1"/>
    <property type="molecule type" value="Genomic_DNA"/>
</dbReference>
<keyword evidence="1" id="KW-0732">Signal</keyword>